<dbReference type="Proteomes" id="UP001610446">
    <property type="component" value="Unassembled WGS sequence"/>
</dbReference>
<proteinExistence type="predicted"/>
<feature type="compositionally biased region" description="Polar residues" evidence="1">
    <location>
        <begin position="107"/>
        <end position="130"/>
    </location>
</feature>
<keyword evidence="3" id="KW-1185">Reference proteome</keyword>
<evidence type="ECO:0000313" key="2">
    <source>
        <dbReference type="EMBL" id="KAL2845684.1"/>
    </source>
</evidence>
<organism evidence="2 3">
    <name type="scientific">Aspergillus pseudoustus</name>
    <dbReference type="NCBI Taxonomy" id="1810923"/>
    <lineage>
        <taxon>Eukaryota</taxon>
        <taxon>Fungi</taxon>
        <taxon>Dikarya</taxon>
        <taxon>Ascomycota</taxon>
        <taxon>Pezizomycotina</taxon>
        <taxon>Eurotiomycetes</taxon>
        <taxon>Eurotiomycetidae</taxon>
        <taxon>Eurotiales</taxon>
        <taxon>Aspergillaceae</taxon>
        <taxon>Aspergillus</taxon>
        <taxon>Aspergillus subgen. Nidulantes</taxon>
    </lineage>
</organism>
<gene>
    <name evidence="2" type="ORF">BJY01DRAFT_181451</name>
</gene>
<feature type="region of interest" description="Disordered" evidence="1">
    <location>
        <begin position="107"/>
        <end position="139"/>
    </location>
</feature>
<accession>A0ABR4K1K1</accession>
<evidence type="ECO:0000313" key="3">
    <source>
        <dbReference type="Proteomes" id="UP001610446"/>
    </source>
</evidence>
<dbReference type="EMBL" id="JBFXLU010000070">
    <property type="protein sequence ID" value="KAL2845684.1"/>
    <property type="molecule type" value="Genomic_DNA"/>
</dbReference>
<protein>
    <recommendedName>
        <fullName evidence="4">USP domain-containing protein</fullName>
    </recommendedName>
</protein>
<sequence length="725" mass="80879">MEVAFRKLLWYTAPHHRPRDWEEWDAMLGDAGPRTIDYTKIPWSRPHATLRRQGLLYLPVSRHFAQLPDPNAPLPANFRRPANAPAHWSDVMAHQSEQIVRPAFTPVQQNTYRRRPTQQAGTASTDTGPGNDSDGDENIAGPAGAGVVSMEAGPHQGTVQEVKEAIERAIFKVAYAGLERHPDAAPREKPPREKTATTVTDILRSTISSTMANSHVRLRVDELDQLFVDRGGVSWALKGRGPFYTHNSSVIDCMITAGKLLDAGSTNADRSDSRWETRLNRLQRAFIELSDANWDLCSPEAGAQMKEVLIQMVQQSVPQFGDQTPDAVALLWRMVAQHLGQFALKIDQTSTPCRCSAAPGTSETKQTCFIVPQFQRLDEVGVGMQTLFERTFQPRLISRCGGCGEDGDVLERSFYPLPLRMAVTLDPRVSIVDHMRDIHVTYRPSGEVEADKHATYRWLGGIYQNAEGAYRVFWNDTKRGEVNHGRVCQYDPTLEGLIVSEERQGPPPEHRVPPKWWYNRPVPLLFYERAMNPSEDLLNAARNTIKEMWNDYTTGVPTLVSHEPWPTTEHMPPSKSGYPWQPPEVAKPPDAQRFHIADEPYGPAGQAIAAPLPPRDTYNSGWNDFTLPPLRSANLLSAARREDLTARSRASHFAAPPNRSSAYSTMRGGVGASRLSSGVLNLGLTSPPPAAANVNEDVDMEMLDVPQSNKRRRNEADDHDGVARR</sequence>
<reference evidence="2 3" key="1">
    <citation type="submission" date="2024-07" db="EMBL/GenBank/DDBJ databases">
        <title>Section-level genome sequencing and comparative genomics of Aspergillus sections Usti and Cavernicolus.</title>
        <authorList>
            <consortium name="Lawrence Berkeley National Laboratory"/>
            <person name="Nybo J.L."/>
            <person name="Vesth T.C."/>
            <person name="Theobald S."/>
            <person name="Frisvad J.C."/>
            <person name="Larsen T.O."/>
            <person name="Kjaerboelling I."/>
            <person name="Rothschild-Mancinelli K."/>
            <person name="Lyhne E.K."/>
            <person name="Kogle M.E."/>
            <person name="Barry K."/>
            <person name="Clum A."/>
            <person name="Na H."/>
            <person name="Ledsgaard L."/>
            <person name="Lin J."/>
            <person name="Lipzen A."/>
            <person name="Kuo A."/>
            <person name="Riley R."/>
            <person name="Mondo S."/>
            <person name="Labutti K."/>
            <person name="Haridas S."/>
            <person name="Pangalinan J."/>
            <person name="Salamov A.A."/>
            <person name="Simmons B.A."/>
            <person name="Magnuson J.K."/>
            <person name="Chen J."/>
            <person name="Drula E."/>
            <person name="Henrissat B."/>
            <person name="Wiebenga A."/>
            <person name="Lubbers R.J."/>
            <person name="Gomes A.C."/>
            <person name="Makela M.R."/>
            <person name="Stajich J."/>
            <person name="Grigoriev I.V."/>
            <person name="Mortensen U.H."/>
            <person name="De Vries R.P."/>
            <person name="Baker S.E."/>
            <person name="Andersen M.R."/>
        </authorList>
    </citation>
    <scope>NUCLEOTIDE SEQUENCE [LARGE SCALE GENOMIC DNA]</scope>
    <source>
        <strain evidence="2 3">CBS 123904</strain>
    </source>
</reference>
<evidence type="ECO:0008006" key="4">
    <source>
        <dbReference type="Google" id="ProtNLM"/>
    </source>
</evidence>
<feature type="region of interest" description="Disordered" evidence="1">
    <location>
        <begin position="646"/>
        <end position="670"/>
    </location>
</feature>
<name>A0ABR4K1K1_9EURO</name>
<evidence type="ECO:0000256" key="1">
    <source>
        <dbReference type="SAM" id="MobiDB-lite"/>
    </source>
</evidence>
<feature type="compositionally biased region" description="Basic and acidic residues" evidence="1">
    <location>
        <begin position="714"/>
        <end position="725"/>
    </location>
</feature>
<comment type="caution">
    <text evidence="2">The sequence shown here is derived from an EMBL/GenBank/DDBJ whole genome shotgun (WGS) entry which is preliminary data.</text>
</comment>
<feature type="region of interest" description="Disordered" evidence="1">
    <location>
        <begin position="685"/>
        <end position="725"/>
    </location>
</feature>